<gene>
    <name evidence="4" type="ORF">AWC27_15155</name>
</gene>
<proteinExistence type="predicted"/>
<evidence type="ECO:0000313" key="4">
    <source>
        <dbReference type="EMBL" id="ORW87719.1"/>
    </source>
</evidence>
<dbReference type="Gene3D" id="1.10.287.1120">
    <property type="entry name" value="Bipartite methylase S protein"/>
    <property type="match status" value="1"/>
</dbReference>
<keyword evidence="4" id="KW-0540">Nuclease</keyword>
<sequence length="360" mass="38986">MNGKVRLGDHLGFSAGGAPPPRTGDERFPVYGANGPIGYASECNARGPLIVIGRVGSYCGSLRYCERDVWVTDNALVCRADNPDETRFWYYALQTCGLNRHRAGSGQPLLNLSIVRSVSVSDIPSGRRRIGELLGALDDKIVANKRVIAAAEALMLAMVARISERTTLSTLASRSAVCLEPARFDRRVAYYSFPAFDNGAQPIIVDGSTIKSNKFRISEGCVLFSKMNPRIPRIWNVAEPPSEMALASTEFVVLQPIGVDPCALWSALRQRDVLATLQQRGAGMTGSRQRIRPRELLGTAVPDVRSLDAGSAQALRSLGAVCHQRRAESGRLSALRDVLLPLLLTGKARLTDSVALVNTV</sequence>
<keyword evidence="1" id="KW-0680">Restriction system</keyword>
<dbReference type="CDD" id="cd17266">
    <property type="entry name" value="RMtype1_S_Sau1132ORF3780P-TRD2-CR2_like"/>
    <property type="match status" value="1"/>
</dbReference>
<keyword evidence="4" id="KW-0378">Hydrolase</keyword>
<feature type="region of interest" description="Disordered" evidence="3">
    <location>
        <begin position="1"/>
        <end position="27"/>
    </location>
</feature>
<dbReference type="GO" id="GO:0009307">
    <property type="term" value="P:DNA restriction-modification system"/>
    <property type="evidence" value="ECO:0007669"/>
    <property type="project" value="UniProtKB-KW"/>
</dbReference>
<keyword evidence="4" id="KW-0255">Endonuclease</keyword>
<keyword evidence="5" id="KW-1185">Reference proteome</keyword>
<name>A0A1X2DJ63_MYCSZ</name>
<dbReference type="Proteomes" id="UP000193317">
    <property type="component" value="Unassembled WGS sequence"/>
</dbReference>
<evidence type="ECO:0000256" key="1">
    <source>
        <dbReference type="ARBA" id="ARBA00022747"/>
    </source>
</evidence>
<organism evidence="4 5">
    <name type="scientific">Mycobacterium szulgai</name>
    <dbReference type="NCBI Taxonomy" id="1787"/>
    <lineage>
        <taxon>Bacteria</taxon>
        <taxon>Bacillati</taxon>
        <taxon>Actinomycetota</taxon>
        <taxon>Actinomycetes</taxon>
        <taxon>Mycobacteriales</taxon>
        <taxon>Mycobacteriaceae</taxon>
        <taxon>Mycobacterium</taxon>
    </lineage>
</organism>
<dbReference type="AlphaFoldDB" id="A0A1X2DJ63"/>
<dbReference type="GO" id="GO:0003677">
    <property type="term" value="F:DNA binding"/>
    <property type="evidence" value="ECO:0007669"/>
    <property type="project" value="UniProtKB-KW"/>
</dbReference>
<keyword evidence="2" id="KW-0238">DNA-binding</keyword>
<evidence type="ECO:0000313" key="5">
    <source>
        <dbReference type="Proteomes" id="UP000193317"/>
    </source>
</evidence>
<dbReference type="Gene3D" id="3.90.220.20">
    <property type="entry name" value="DNA methylase specificity domains"/>
    <property type="match status" value="2"/>
</dbReference>
<evidence type="ECO:0000256" key="3">
    <source>
        <dbReference type="SAM" id="MobiDB-lite"/>
    </source>
</evidence>
<dbReference type="RefSeq" id="WP_085674355.1">
    <property type="nucleotide sequence ID" value="NZ_JACKRU010000755.1"/>
</dbReference>
<dbReference type="SUPFAM" id="SSF116734">
    <property type="entry name" value="DNA methylase specificity domain"/>
    <property type="match status" value="2"/>
</dbReference>
<protein>
    <submittedName>
        <fullName evidence="4">Restriction endonuclease subunit S</fullName>
    </submittedName>
</protein>
<dbReference type="OrthoDB" id="9798929at2"/>
<accession>A0A1X2DJ63</accession>
<dbReference type="EMBL" id="LQPW01000178">
    <property type="protein sequence ID" value="ORW87719.1"/>
    <property type="molecule type" value="Genomic_DNA"/>
</dbReference>
<dbReference type="InterPro" id="IPR044946">
    <property type="entry name" value="Restrct_endonuc_typeI_TRD_sf"/>
</dbReference>
<evidence type="ECO:0000256" key="2">
    <source>
        <dbReference type="ARBA" id="ARBA00023125"/>
    </source>
</evidence>
<comment type="caution">
    <text evidence="4">The sequence shown here is derived from an EMBL/GenBank/DDBJ whole genome shotgun (WGS) entry which is preliminary data.</text>
</comment>
<dbReference type="GO" id="GO:0004519">
    <property type="term" value="F:endonuclease activity"/>
    <property type="evidence" value="ECO:0007669"/>
    <property type="project" value="UniProtKB-KW"/>
</dbReference>
<reference evidence="4 5" key="1">
    <citation type="submission" date="2016-01" db="EMBL/GenBank/DDBJ databases">
        <title>The new phylogeny of the genus Mycobacterium.</title>
        <authorList>
            <person name="Tarcisio F."/>
            <person name="Conor M."/>
            <person name="Antonella G."/>
            <person name="Elisabetta G."/>
            <person name="Giulia F.S."/>
            <person name="Sara T."/>
            <person name="Anna F."/>
            <person name="Clotilde B."/>
            <person name="Roberto B."/>
            <person name="Veronica D.S."/>
            <person name="Fabio R."/>
            <person name="Monica P."/>
            <person name="Olivier J."/>
            <person name="Enrico T."/>
            <person name="Nicola S."/>
        </authorList>
    </citation>
    <scope>NUCLEOTIDE SEQUENCE [LARGE SCALE GENOMIC DNA]</scope>
    <source>
        <strain evidence="4 5">DSM 44166</strain>
    </source>
</reference>